<sequence>MNPIDESCDQRIDVSTQPLKITYDAETINKVVEIFKLPSDTSLDQIQIAAENRLNKMKEMTTTGLAHAIDKQICLNVNIDIQAPYIIIPYGGKYTGSENVLVANLGHLKIFSFGKRSSTADLKRLHEEGKTQTEIMEHLVKHAYDFKLEFKNLQILMAQSDENWDAAIKNSMSTDMHLLNPLSISFTYSKCVISDDPKLPHGKVKGQLPSIDVKLSEARILMLFSLIFSITWPSSEVQSNEIEAITVCKQLDLINCVYSDRKRTTQ</sequence>
<dbReference type="Pfam" id="PF12624">
    <property type="entry name" value="VPS13_N"/>
    <property type="match status" value="1"/>
</dbReference>
<feature type="domain" description="Chorein N-terminal" evidence="3">
    <location>
        <begin position="1"/>
        <end position="240"/>
    </location>
</feature>
<proteinExistence type="inferred from homology"/>
<comment type="similarity">
    <text evidence="1">Belongs to the VPS13 family.</text>
</comment>
<dbReference type="AlphaFoldDB" id="A0A9P0VSJ7"/>
<dbReference type="InterPro" id="IPR026854">
    <property type="entry name" value="VPS13_N"/>
</dbReference>
<dbReference type="PANTHER" id="PTHR16166">
    <property type="entry name" value="VACUOLAR PROTEIN SORTING-ASSOCIATED PROTEIN VPS13"/>
    <property type="match status" value="1"/>
</dbReference>
<evidence type="ECO:0000313" key="4">
    <source>
        <dbReference type="EMBL" id="CAH2018311.1"/>
    </source>
</evidence>
<dbReference type="PANTHER" id="PTHR16166:SF93">
    <property type="entry name" value="INTERMEMBRANE LIPID TRANSFER PROTEIN VPS13"/>
    <property type="match status" value="1"/>
</dbReference>
<evidence type="ECO:0000256" key="2">
    <source>
        <dbReference type="ARBA" id="ARBA00022448"/>
    </source>
</evidence>
<evidence type="ECO:0000313" key="5">
    <source>
        <dbReference type="Proteomes" id="UP001152888"/>
    </source>
</evidence>
<gene>
    <name evidence="4" type="ORF">ACAOBT_LOCUS36552</name>
</gene>
<organism evidence="4 5">
    <name type="scientific">Acanthoscelides obtectus</name>
    <name type="common">Bean weevil</name>
    <name type="synonym">Bruchus obtectus</name>
    <dbReference type="NCBI Taxonomy" id="200917"/>
    <lineage>
        <taxon>Eukaryota</taxon>
        <taxon>Metazoa</taxon>
        <taxon>Ecdysozoa</taxon>
        <taxon>Arthropoda</taxon>
        <taxon>Hexapoda</taxon>
        <taxon>Insecta</taxon>
        <taxon>Pterygota</taxon>
        <taxon>Neoptera</taxon>
        <taxon>Endopterygota</taxon>
        <taxon>Coleoptera</taxon>
        <taxon>Polyphaga</taxon>
        <taxon>Cucujiformia</taxon>
        <taxon>Chrysomeloidea</taxon>
        <taxon>Chrysomelidae</taxon>
        <taxon>Bruchinae</taxon>
        <taxon>Bruchini</taxon>
        <taxon>Acanthoscelides</taxon>
    </lineage>
</organism>
<keyword evidence="5" id="KW-1185">Reference proteome</keyword>
<dbReference type="GO" id="GO:0045053">
    <property type="term" value="P:protein retention in Golgi apparatus"/>
    <property type="evidence" value="ECO:0007669"/>
    <property type="project" value="TreeGrafter"/>
</dbReference>
<name>A0A9P0VSJ7_ACAOB</name>
<dbReference type="GO" id="GO:0006623">
    <property type="term" value="P:protein targeting to vacuole"/>
    <property type="evidence" value="ECO:0007669"/>
    <property type="project" value="TreeGrafter"/>
</dbReference>
<comment type="caution">
    <text evidence="4">The sequence shown here is derived from an EMBL/GenBank/DDBJ whole genome shotgun (WGS) entry which is preliminary data.</text>
</comment>
<dbReference type="OrthoDB" id="6778495at2759"/>
<dbReference type="InterPro" id="IPR026847">
    <property type="entry name" value="VPS13"/>
</dbReference>
<dbReference type="Proteomes" id="UP001152888">
    <property type="component" value="Unassembled WGS sequence"/>
</dbReference>
<evidence type="ECO:0000259" key="3">
    <source>
        <dbReference type="Pfam" id="PF12624"/>
    </source>
</evidence>
<reference evidence="4" key="1">
    <citation type="submission" date="2022-03" db="EMBL/GenBank/DDBJ databases">
        <authorList>
            <person name="Sayadi A."/>
        </authorList>
    </citation>
    <scope>NUCLEOTIDE SEQUENCE</scope>
</reference>
<accession>A0A9P0VSJ7</accession>
<dbReference type="EMBL" id="CAKOFQ010009709">
    <property type="protein sequence ID" value="CAH2018311.1"/>
    <property type="molecule type" value="Genomic_DNA"/>
</dbReference>
<protein>
    <recommendedName>
        <fullName evidence="3">Chorein N-terminal domain-containing protein</fullName>
    </recommendedName>
</protein>
<evidence type="ECO:0000256" key="1">
    <source>
        <dbReference type="ARBA" id="ARBA00006545"/>
    </source>
</evidence>
<keyword evidence="2" id="KW-0813">Transport</keyword>